<reference evidence="1" key="1">
    <citation type="submission" date="2023-01" db="EMBL/GenBank/DDBJ databases">
        <title>Metagenome sequencing of chrysophaentin producing Chrysophaeum taylorii.</title>
        <authorList>
            <person name="Davison J."/>
            <person name="Bewley C."/>
        </authorList>
    </citation>
    <scope>NUCLEOTIDE SEQUENCE</scope>
    <source>
        <strain evidence="1">NIES-1699</strain>
    </source>
</reference>
<evidence type="ECO:0000313" key="1">
    <source>
        <dbReference type="EMBL" id="KAJ8613112.1"/>
    </source>
</evidence>
<proteinExistence type="predicted"/>
<dbReference type="InterPro" id="IPR013083">
    <property type="entry name" value="Znf_RING/FYVE/PHD"/>
</dbReference>
<accession>A0AAD7UMR0</accession>
<name>A0AAD7UMR0_9STRA</name>
<dbReference type="SUPFAM" id="SSF49599">
    <property type="entry name" value="TRAF domain-like"/>
    <property type="match status" value="1"/>
</dbReference>
<comment type="caution">
    <text evidence="1">The sequence shown here is derived from an EMBL/GenBank/DDBJ whole genome shotgun (WGS) entry which is preliminary data.</text>
</comment>
<organism evidence="1 2">
    <name type="scientific">Chrysophaeum taylorii</name>
    <dbReference type="NCBI Taxonomy" id="2483200"/>
    <lineage>
        <taxon>Eukaryota</taxon>
        <taxon>Sar</taxon>
        <taxon>Stramenopiles</taxon>
        <taxon>Ochrophyta</taxon>
        <taxon>Pelagophyceae</taxon>
        <taxon>Pelagomonadales</taxon>
        <taxon>Pelagomonadaceae</taxon>
        <taxon>Chrysophaeum</taxon>
    </lineage>
</organism>
<dbReference type="InterPro" id="IPR052088">
    <property type="entry name" value="E3_ubiquitin-ligase_SINA"/>
</dbReference>
<dbReference type="PANTHER" id="PTHR10315">
    <property type="entry name" value="E3 UBIQUITIN PROTEIN LIGASE SIAH"/>
    <property type="match status" value="1"/>
</dbReference>
<dbReference type="GO" id="GO:0061630">
    <property type="term" value="F:ubiquitin protein ligase activity"/>
    <property type="evidence" value="ECO:0007669"/>
    <property type="project" value="TreeGrafter"/>
</dbReference>
<dbReference type="AlphaFoldDB" id="A0AAD7UMR0"/>
<protein>
    <recommendedName>
        <fullName evidence="3">TRAF-type domain-containing protein</fullName>
    </recommendedName>
</protein>
<evidence type="ECO:0008006" key="3">
    <source>
        <dbReference type="Google" id="ProtNLM"/>
    </source>
</evidence>
<dbReference type="Gene3D" id="3.30.40.10">
    <property type="entry name" value="Zinc/RING finger domain, C3HC4 (zinc finger)"/>
    <property type="match status" value="1"/>
</dbReference>
<dbReference type="GO" id="GO:0005737">
    <property type="term" value="C:cytoplasm"/>
    <property type="evidence" value="ECO:0007669"/>
    <property type="project" value="TreeGrafter"/>
</dbReference>
<dbReference type="Proteomes" id="UP001230188">
    <property type="component" value="Unassembled WGS sequence"/>
</dbReference>
<keyword evidence="2" id="KW-1185">Reference proteome</keyword>
<sequence>MAMATEAVQSNLATTLAGWLKHAPRVCVLEEFRKAAKDLEGIFQSVGGDEGFSVVLHARKRRRLKEAFSDEQKKLHICGVCDNVLDNPCVAMGGSGESRCFECLRGTACAKNGYHCAVLDQLRQQVELPCRYEGCAKRVSYDQFERHDAECAFASRCVGATAGCAFKGTPAEVAEHEQHCKDAAIAPACSKLAAACVAHQAALASTVARKIDADRASLDEAVRALLDEFIPQAFRLKEQHQSLAKKSKHQQAQIDILRDALAASTAAACAQRDQVTKERDFARQERDHFKYELKLLKEREMNSNPSLGS</sequence>
<evidence type="ECO:0000313" key="2">
    <source>
        <dbReference type="Proteomes" id="UP001230188"/>
    </source>
</evidence>
<gene>
    <name evidence="1" type="ORF">CTAYLR_004788</name>
</gene>
<dbReference type="PANTHER" id="PTHR10315:SF102">
    <property type="entry name" value="E3 UBIQUITIN-PROTEIN LIGASE"/>
    <property type="match status" value="1"/>
</dbReference>
<dbReference type="EMBL" id="JAQMWT010000036">
    <property type="protein sequence ID" value="KAJ8613112.1"/>
    <property type="molecule type" value="Genomic_DNA"/>
</dbReference>